<evidence type="ECO:0000313" key="8">
    <source>
        <dbReference type="Proteomes" id="UP000045782"/>
    </source>
</evidence>
<keyword evidence="3 6" id="KW-0489">Methyltransferase</keyword>
<evidence type="ECO:0000256" key="6">
    <source>
        <dbReference type="RuleBase" id="RU362030"/>
    </source>
</evidence>
<dbReference type="EC" id="2.1.1.-" evidence="6"/>
<dbReference type="Pfam" id="PF04072">
    <property type="entry name" value="LCM"/>
    <property type="match status" value="1"/>
</dbReference>
<comment type="similarity">
    <text evidence="2 6">Belongs to the UPF0677 family.</text>
</comment>
<evidence type="ECO:0000256" key="1">
    <source>
        <dbReference type="ARBA" id="ARBA00003907"/>
    </source>
</evidence>
<dbReference type="EMBL" id="CSWP01000003">
    <property type="protein sequence ID" value="CPV47637.1"/>
    <property type="molecule type" value="Genomic_DNA"/>
</dbReference>
<dbReference type="PANTHER" id="PTHR43619:SF2">
    <property type="entry name" value="S-ADENOSYL-L-METHIONINE-DEPENDENT METHYLTRANSFERASES SUPERFAMILY PROTEIN"/>
    <property type="match status" value="1"/>
</dbReference>
<dbReference type="GO" id="GO:0032259">
    <property type="term" value="P:methylation"/>
    <property type="evidence" value="ECO:0007669"/>
    <property type="project" value="UniProtKB-KW"/>
</dbReference>
<name>A0A0U0ZLV4_9MYCO</name>
<organism evidence="7 8">
    <name type="scientific">Mycobacteroides abscessus</name>
    <dbReference type="NCBI Taxonomy" id="36809"/>
    <lineage>
        <taxon>Bacteria</taxon>
        <taxon>Bacillati</taxon>
        <taxon>Actinomycetota</taxon>
        <taxon>Actinomycetes</taxon>
        <taxon>Mycobacteriales</taxon>
        <taxon>Mycobacteriaceae</taxon>
        <taxon>Mycobacteroides</taxon>
    </lineage>
</organism>
<dbReference type="Proteomes" id="UP000045782">
    <property type="component" value="Unassembled WGS sequence"/>
</dbReference>
<evidence type="ECO:0000313" key="7">
    <source>
        <dbReference type="EMBL" id="CPV47637.1"/>
    </source>
</evidence>
<dbReference type="InterPro" id="IPR007213">
    <property type="entry name" value="Ppm1/Ppm2/Tcmp"/>
</dbReference>
<accession>A0A0U0ZLV4</accession>
<dbReference type="SUPFAM" id="SSF53335">
    <property type="entry name" value="S-adenosyl-L-methionine-dependent methyltransferases"/>
    <property type="match status" value="1"/>
</dbReference>
<reference evidence="7 8" key="1">
    <citation type="submission" date="2015-03" db="EMBL/GenBank/DDBJ databases">
        <authorList>
            <person name="Murphy D."/>
        </authorList>
    </citation>
    <scope>NUCLEOTIDE SEQUENCE [LARGE SCALE GENOMIC DNA]</scope>
    <source>
        <strain evidence="7 8">PAP088</strain>
    </source>
</reference>
<dbReference type="GO" id="GO:0008168">
    <property type="term" value="F:methyltransferase activity"/>
    <property type="evidence" value="ECO:0007669"/>
    <property type="project" value="UniProtKB-UniRule"/>
</dbReference>
<proteinExistence type="inferred from homology"/>
<dbReference type="NCBIfam" id="TIGR00027">
    <property type="entry name" value="mthyl_TIGR00027"/>
    <property type="match status" value="1"/>
</dbReference>
<keyword evidence="4 7" id="KW-0808">Transferase</keyword>
<dbReference type="Gene3D" id="3.40.50.150">
    <property type="entry name" value="Vaccinia Virus protein VP39"/>
    <property type="match status" value="1"/>
</dbReference>
<evidence type="ECO:0000256" key="2">
    <source>
        <dbReference type="ARBA" id="ARBA00008138"/>
    </source>
</evidence>
<evidence type="ECO:0000256" key="5">
    <source>
        <dbReference type="ARBA" id="ARBA00022691"/>
    </source>
</evidence>
<evidence type="ECO:0000256" key="4">
    <source>
        <dbReference type="ARBA" id="ARBA00022679"/>
    </source>
</evidence>
<evidence type="ECO:0000256" key="3">
    <source>
        <dbReference type="ARBA" id="ARBA00022603"/>
    </source>
</evidence>
<dbReference type="InterPro" id="IPR029063">
    <property type="entry name" value="SAM-dependent_MTases_sf"/>
</dbReference>
<sequence length="305" mass="33512">MRVDGDTWDITSSVGATALGVAAARATETLRADALIRDPFAQILVDATGKATGWERLVAGDIDWPDPEAGRIYDRMVDYQATRTHFFDEYFLAAAAAGIRQLVILASGLDSRAYRLDWPAGTTAYEIDQPQVLEFKDSALAAYQPTAQRRGVAIDLREDWPAALRAAGFDSAQPTAWLAEGLLPYLPADAQDKLFRDIGVLSAAGSRVAVEGYEGKLVLDESEEEAVRREQVRAAFKTAVDVDVTIENLIYEDENRADPAEWLDAHGWSVTKTDAHDEMARLGRPVAEDVERGTFRGQLIQGELR</sequence>
<protein>
    <recommendedName>
        <fullName evidence="6">S-adenosyl-L-methionine-dependent methyltransferase</fullName>
        <ecNumber evidence="6">2.1.1.-</ecNumber>
    </recommendedName>
</protein>
<comment type="function">
    <text evidence="1 6">Exhibits S-adenosyl-L-methionine-dependent methyltransferase activity.</text>
</comment>
<dbReference type="RefSeq" id="WP_016893384.1">
    <property type="nucleotide sequence ID" value="NZ_CSWP01000003.1"/>
</dbReference>
<dbReference type="PANTHER" id="PTHR43619">
    <property type="entry name" value="S-ADENOSYL-L-METHIONINE-DEPENDENT METHYLTRANSFERASE YKTD-RELATED"/>
    <property type="match status" value="1"/>
</dbReference>
<keyword evidence="5 6" id="KW-0949">S-adenosyl-L-methionine</keyword>
<dbReference type="AlphaFoldDB" id="A0A0U0ZLV4"/>
<gene>
    <name evidence="7" type="ORF">ERS075579_01907</name>
</gene>
<dbReference type="InterPro" id="IPR011610">
    <property type="entry name" value="SAM_mthyl_Trfase_ML2640-like"/>
</dbReference>